<keyword evidence="9" id="KW-0472">Membrane</keyword>
<dbReference type="GO" id="GO:0008378">
    <property type="term" value="F:galactosyltransferase activity"/>
    <property type="evidence" value="ECO:0007669"/>
    <property type="project" value="TreeGrafter"/>
</dbReference>
<protein>
    <recommendedName>
        <fullName evidence="10">Hexosyltransferase</fullName>
        <ecNumber evidence="10">2.4.1.-</ecNumber>
    </recommendedName>
</protein>
<dbReference type="EMBL" id="JWZX01003009">
    <property type="protein sequence ID" value="KOO25188.1"/>
    <property type="molecule type" value="Genomic_DNA"/>
</dbReference>
<dbReference type="AlphaFoldDB" id="A0A0M0JG21"/>
<evidence type="ECO:0000256" key="1">
    <source>
        <dbReference type="ARBA" id="ARBA00004323"/>
    </source>
</evidence>
<dbReference type="Pfam" id="PF01762">
    <property type="entry name" value="Galactosyl_T"/>
    <property type="match status" value="1"/>
</dbReference>
<evidence type="ECO:0000313" key="12">
    <source>
        <dbReference type="Proteomes" id="UP000037460"/>
    </source>
</evidence>
<keyword evidence="8 10" id="KW-0333">Golgi apparatus</keyword>
<evidence type="ECO:0000256" key="3">
    <source>
        <dbReference type="ARBA" id="ARBA00022676"/>
    </source>
</evidence>
<keyword evidence="12" id="KW-1185">Reference proteome</keyword>
<evidence type="ECO:0000256" key="5">
    <source>
        <dbReference type="ARBA" id="ARBA00022692"/>
    </source>
</evidence>
<dbReference type="GO" id="GO:0000139">
    <property type="term" value="C:Golgi membrane"/>
    <property type="evidence" value="ECO:0007669"/>
    <property type="project" value="UniProtKB-SubCell"/>
</dbReference>
<dbReference type="Proteomes" id="UP000037460">
    <property type="component" value="Unassembled WGS sequence"/>
</dbReference>
<evidence type="ECO:0000256" key="8">
    <source>
        <dbReference type="ARBA" id="ARBA00023034"/>
    </source>
</evidence>
<dbReference type="Gene3D" id="3.90.550.50">
    <property type="match status" value="1"/>
</dbReference>
<evidence type="ECO:0000313" key="11">
    <source>
        <dbReference type="EMBL" id="KOO25188.1"/>
    </source>
</evidence>
<comment type="caution">
    <text evidence="11">The sequence shown here is derived from an EMBL/GenBank/DDBJ whole genome shotgun (WGS) entry which is preliminary data.</text>
</comment>
<dbReference type="InterPro" id="IPR002659">
    <property type="entry name" value="Glyco_trans_31"/>
</dbReference>
<dbReference type="PANTHER" id="PTHR11214">
    <property type="entry name" value="BETA-1,3-N-ACETYLGLUCOSAMINYLTRANSFERASE"/>
    <property type="match status" value="1"/>
</dbReference>
<name>A0A0M0JG21_9EUKA</name>
<evidence type="ECO:0000256" key="9">
    <source>
        <dbReference type="ARBA" id="ARBA00023136"/>
    </source>
</evidence>
<evidence type="ECO:0000256" key="4">
    <source>
        <dbReference type="ARBA" id="ARBA00022679"/>
    </source>
</evidence>
<organism evidence="11 12">
    <name type="scientific">Chrysochromulina tobinii</name>
    <dbReference type="NCBI Taxonomy" id="1460289"/>
    <lineage>
        <taxon>Eukaryota</taxon>
        <taxon>Haptista</taxon>
        <taxon>Haptophyta</taxon>
        <taxon>Prymnesiophyceae</taxon>
        <taxon>Prymnesiales</taxon>
        <taxon>Chrysochromulinaceae</taxon>
        <taxon>Chrysochromulina</taxon>
    </lineage>
</organism>
<proteinExistence type="inferred from homology"/>
<keyword evidence="5" id="KW-0812">Transmembrane</keyword>
<reference evidence="12" key="1">
    <citation type="journal article" date="2015" name="PLoS Genet.">
        <title>Genome Sequence and Transcriptome Analyses of Chrysochromulina tobin: Metabolic Tools for Enhanced Algal Fitness in the Prominent Order Prymnesiales (Haptophyceae).</title>
        <authorList>
            <person name="Hovde B.T."/>
            <person name="Deodato C.R."/>
            <person name="Hunsperger H.M."/>
            <person name="Ryken S.A."/>
            <person name="Yost W."/>
            <person name="Jha R.K."/>
            <person name="Patterson J."/>
            <person name="Monnat R.J. Jr."/>
            <person name="Barlow S.B."/>
            <person name="Starkenburg S.R."/>
            <person name="Cattolico R.A."/>
        </authorList>
    </citation>
    <scope>NUCLEOTIDE SEQUENCE</scope>
    <source>
        <strain evidence="12">CCMP291</strain>
    </source>
</reference>
<dbReference type="EC" id="2.4.1.-" evidence="10"/>
<keyword evidence="7" id="KW-1133">Transmembrane helix</keyword>
<keyword evidence="4 11" id="KW-0808">Transferase</keyword>
<accession>A0A0M0JG21</accession>
<comment type="similarity">
    <text evidence="2 10">Belongs to the glycosyltransferase 31 family.</text>
</comment>
<evidence type="ECO:0000256" key="6">
    <source>
        <dbReference type="ARBA" id="ARBA00022968"/>
    </source>
</evidence>
<evidence type="ECO:0000256" key="2">
    <source>
        <dbReference type="ARBA" id="ARBA00008661"/>
    </source>
</evidence>
<evidence type="ECO:0000256" key="10">
    <source>
        <dbReference type="RuleBase" id="RU363063"/>
    </source>
</evidence>
<gene>
    <name evidence="11" type="ORF">Ctob_010358</name>
</gene>
<keyword evidence="3 10" id="KW-0328">Glycosyltransferase</keyword>
<comment type="subcellular location">
    <subcellularLocation>
        <location evidence="1 10">Golgi apparatus membrane</location>
        <topology evidence="1 10">Single-pass type II membrane protein</topology>
    </subcellularLocation>
</comment>
<keyword evidence="6" id="KW-0735">Signal-anchor</keyword>
<dbReference type="PANTHER" id="PTHR11214:SF3">
    <property type="entry name" value="BETA-1,3-GALACTOSYLTRANSFERASE 6"/>
    <property type="match status" value="1"/>
</dbReference>
<evidence type="ECO:0000256" key="7">
    <source>
        <dbReference type="ARBA" id="ARBA00022989"/>
    </source>
</evidence>
<sequence length="391" mass="43109">MSTSFLAAATTRTADAAMHSVARPRVPLQYEGNRFDGAVLPGRPTPPSGLDLTGAHAMRCAIETPATPAESRERCDVLLFISSAAGYERRRKVVRQTYLTALAAGSEMARRVCYCFLLGAPKPDQVEALAAEQAEYGDLLQVTVPESYETLFPKVTASWRWAVATHEFSFWMHADDDSYIRLDLLLRWLASPVAQPHEGLYAGYIWDGSDGRRTKPLRDPTAKSYMPYEQWPHDTYPPFASGCGFLIAYDLVASLVANSPTFTFFRVIDVPIGVCLAQLPTERLRIVHMPEVRPYRPLPLFRADTIVQHYMQPEEFRQFHQRALEAAARDETDAIGGGGGDATSTVGTVAASAAASTGPSVGAAAKAEEQEREQRIAAVYDMFVNAKVMRR</sequence>
<dbReference type="OrthoDB" id="2139606at2759"/>